<dbReference type="GO" id="GO:0004808">
    <property type="term" value="F:tRNA (5-methylaminomethyl-2-thiouridylate)(34)-methyltransferase activity"/>
    <property type="evidence" value="ECO:0007669"/>
    <property type="project" value="UniProtKB-EC"/>
</dbReference>
<evidence type="ECO:0000256" key="2">
    <source>
        <dbReference type="ARBA" id="ARBA00022603"/>
    </source>
</evidence>
<dbReference type="NCBIfam" id="TIGR03197">
    <property type="entry name" value="MnmC_Cterm"/>
    <property type="match status" value="1"/>
</dbReference>
<dbReference type="EC" id="2.1.1.61" evidence="10"/>
<dbReference type="EMBL" id="MVIT01000075">
    <property type="protein sequence ID" value="OOV40599.1"/>
    <property type="molecule type" value="Genomic_DNA"/>
</dbReference>
<dbReference type="InterPro" id="IPR047785">
    <property type="entry name" value="tRNA_MNMC2"/>
</dbReference>
<dbReference type="GO" id="GO:0002097">
    <property type="term" value="P:tRNA wobble base modification"/>
    <property type="evidence" value="ECO:0007669"/>
    <property type="project" value="UniProtKB-UniRule"/>
</dbReference>
<dbReference type="Pfam" id="PF05430">
    <property type="entry name" value="Methyltransf_30"/>
    <property type="match status" value="1"/>
</dbReference>
<reference evidence="13 14" key="1">
    <citation type="submission" date="2017-02" db="EMBL/GenBank/DDBJ databases">
        <title>Comparative genomic analysis of Brazilian Leptospira kirschneri strains of different serogroups.</title>
        <authorList>
            <person name="Moreno L.Z."/>
            <person name="Miraglia F."/>
            <person name="Kremer F.S."/>
            <person name="Eslabao M.R."/>
            <person name="Lilenbaum W."/>
            <person name="Dellagostin O.A."/>
            <person name="Moreno A.M."/>
        </authorList>
    </citation>
    <scope>NUCLEOTIDE SEQUENCE [LARGE SCALE GENOMIC DNA]</scope>
    <source>
        <strain evidence="13 14">M110/06</strain>
    </source>
</reference>
<keyword evidence="8 10" id="KW-0560">Oxidoreductase</keyword>
<comment type="similarity">
    <text evidence="10">In the C-terminal section; belongs to the DAO family.</text>
</comment>
<gene>
    <name evidence="10" type="primary">mnmC</name>
    <name evidence="13" type="ORF">B1J93_16025</name>
</gene>
<evidence type="ECO:0000256" key="3">
    <source>
        <dbReference type="ARBA" id="ARBA00022630"/>
    </source>
</evidence>
<dbReference type="InterPro" id="IPR017610">
    <property type="entry name" value="tRNA_S-uridine_synth_MnmC_C"/>
</dbReference>
<evidence type="ECO:0000256" key="6">
    <source>
        <dbReference type="ARBA" id="ARBA00022694"/>
    </source>
</evidence>
<dbReference type="InterPro" id="IPR008471">
    <property type="entry name" value="MnmC-like_methylTransf"/>
</dbReference>
<keyword evidence="1 10" id="KW-0963">Cytoplasm</keyword>
<dbReference type="Proteomes" id="UP000191008">
    <property type="component" value="Unassembled WGS sequence"/>
</dbReference>
<evidence type="ECO:0000313" key="14">
    <source>
        <dbReference type="Proteomes" id="UP000191008"/>
    </source>
</evidence>
<evidence type="ECO:0000313" key="13">
    <source>
        <dbReference type="EMBL" id="OOV40599.1"/>
    </source>
</evidence>
<protein>
    <recommendedName>
        <fullName evidence="10">tRNA 5-methylaminomethyl-2-thiouridine biosynthesis bifunctional protein MnmC</fullName>
        <shortName evidence="10">tRNA mnm(5)s(2)U biosynthesis bifunctional protein</shortName>
    </recommendedName>
    <domain>
        <recommendedName>
            <fullName evidence="10">tRNA (mnm(5)s(2)U34)-methyltransferase</fullName>
            <ecNumber evidence="10">2.1.1.61</ecNumber>
        </recommendedName>
    </domain>
    <domain>
        <recommendedName>
            <fullName evidence="10">FAD-dependent cmnm(5)s(2)U34 oxidoreductase</fullName>
            <ecNumber evidence="10">1.5.-.-</ecNumber>
        </recommendedName>
    </domain>
</protein>
<proteinExistence type="inferred from homology"/>
<evidence type="ECO:0000256" key="5">
    <source>
        <dbReference type="ARBA" id="ARBA00022691"/>
    </source>
</evidence>
<comment type="similarity">
    <text evidence="10">In the N-terminal section; belongs to the methyltransferase superfamily. tRNA (mnm(5)s(2)U34)-methyltransferase family.</text>
</comment>
<evidence type="ECO:0000259" key="12">
    <source>
        <dbReference type="Pfam" id="PF05430"/>
    </source>
</evidence>
<dbReference type="RefSeq" id="WP_082293336.1">
    <property type="nucleotide sequence ID" value="NZ_MVIT01000075.1"/>
</dbReference>
<dbReference type="SUPFAM" id="SSF51905">
    <property type="entry name" value="FAD/NAD(P)-binding domain"/>
    <property type="match status" value="1"/>
</dbReference>
<evidence type="ECO:0000256" key="10">
    <source>
        <dbReference type="HAMAP-Rule" id="MF_01102"/>
    </source>
</evidence>
<dbReference type="HAMAP" id="MF_01102">
    <property type="entry name" value="MnmC"/>
    <property type="match status" value="1"/>
</dbReference>
<dbReference type="NCBIfam" id="NF002481">
    <property type="entry name" value="PRK01747.1-2"/>
    <property type="match status" value="1"/>
</dbReference>
<dbReference type="GO" id="GO:0016645">
    <property type="term" value="F:oxidoreductase activity, acting on the CH-NH group of donors"/>
    <property type="evidence" value="ECO:0007669"/>
    <property type="project" value="InterPro"/>
</dbReference>
<feature type="domain" description="MnmC-like methyltransferase" evidence="12">
    <location>
        <begin position="105"/>
        <end position="225"/>
    </location>
</feature>
<accession>A0A1T1DID7</accession>
<keyword evidence="2 10" id="KW-0489">Methyltransferase</keyword>
<evidence type="ECO:0000256" key="7">
    <source>
        <dbReference type="ARBA" id="ARBA00022827"/>
    </source>
</evidence>
<dbReference type="AlphaFoldDB" id="A0A1T1DID7"/>
<dbReference type="EC" id="1.5.-.-" evidence="10"/>
<comment type="cofactor">
    <cofactor evidence="10">
        <name>FAD</name>
        <dbReference type="ChEBI" id="CHEBI:57692"/>
    </cofactor>
</comment>
<keyword evidence="5 10" id="KW-0949">S-adenosyl-L-methionine</keyword>
<dbReference type="PANTHER" id="PTHR13847">
    <property type="entry name" value="SARCOSINE DEHYDROGENASE-RELATED"/>
    <property type="match status" value="1"/>
</dbReference>
<name>A0A1T1DID7_9LEPT</name>
<comment type="catalytic activity">
    <reaction evidence="10">
        <text>5-aminomethyl-2-thiouridine(34) in tRNA + S-adenosyl-L-methionine = 5-methylaminomethyl-2-thiouridine(34) in tRNA + S-adenosyl-L-homocysteine + H(+)</text>
        <dbReference type="Rhea" id="RHEA:19569"/>
        <dbReference type="Rhea" id="RHEA-COMP:10195"/>
        <dbReference type="Rhea" id="RHEA-COMP:10197"/>
        <dbReference type="ChEBI" id="CHEBI:15378"/>
        <dbReference type="ChEBI" id="CHEBI:57856"/>
        <dbReference type="ChEBI" id="CHEBI:59789"/>
        <dbReference type="ChEBI" id="CHEBI:74454"/>
        <dbReference type="ChEBI" id="CHEBI:74455"/>
        <dbReference type="EC" id="2.1.1.61"/>
    </reaction>
</comment>
<keyword evidence="9 10" id="KW-0511">Multifunctional enzyme</keyword>
<evidence type="ECO:0000256" key="1">
    <source>
        <dbReference type="ARBA" id="ARBA00022490"/>
    </source>
</evidence>
<dbReference type="InterPro" id="IPR006076">
    <property type="entry name" value="FAD-dep_OxRdtase"/>
</dbReference>
<evidence type="ECO:0000259" key="11">
    <source>
        <dbReference type="Pfam" id="PF01266"/>
    </source>
</evidence>
<evidence type="ECO:0000256" key="8">
    <source>
        <dbReference type="ARBA" id="ARBA00023002"/>
    </source>
</evidence>
<comment type="subcellular location">
    <subcellularLocation>
        <location evidence="10">Cytoplasm</location>
    </subcellularLocation>
</comment>
<evidence type="ECO:0000256" key="9">
    <source>
        <dbReference type="ARBA" id="ARBA00023268"/>
    </source>
</evidence>
<evidence type="ECO:0000256" key="4">
    <source>
        <dbReference type="ARBA" id="ARBA00022679"/>
    </source>
</evidence>
<dbReference type="GO" id="GO:0032259">
    <property type="term" value="P:methylation"/>
    <property type="evidence" value="ECO:0007669"/>
    <property type="project" value="UniProtKB-KW"/>
</dbReference>
<feature type="domain" description="FAD dependent oxidoreductase" evidence="11">
    <location>
        <begin position="254"/>
        <end position="618"/>
    </location>
</feature>
<dbReference type="InterPro" id="IPR029063">
    <property type="entry name" value="SAM-dependent_MTases_sf"/>
</dbReference>
<keyword evidence="3 10" id="KW-0285">Flavoprotein</keyword>
<dbReference type="InterPro" id="IPR023032">
    <property type="entry name" value="tRNA_MAMT_biosynth_bifunc_MnmC"/>
</dbReference>
<dbReference type="Gene3D" id="3.40.50.150">
    <property type="entry name" value="Vaccinia Virus protein VP39"/>
    <property type="match status" value="1"/>
</dbReference>
<keyword evidence="6 10" id="KW-0819">tRNA processing</keyword>
<feature type="region of interest" description="tRNA (mnm(5)s(2)U34)-methyltransferase" evidence="10">
    <location>
        <begin position="1"/>
        <end position="227"/>
    </location>
</feature>
<organism evidence="13 14">
    <name type="scientific">Leptospira kirschneri serovar Pomona</name>
    <dbReference type="NCBI Taxonomy" id="561005"/>
    <lineage>
        <taxon>Bacteria</taxon>
        <taxon>Pseudomonadati</taxon>
        <taxon>Spirochaetota</taxon>
        <taxon>Spirochaetia</taxon>
        <taxon>Leptospirales</taxon>
        <taxon>Leptospiraceae</taxon>
        <taxon>Leptospira</taxon>
    </lineage>
</organism>
<dbReference type="Pfam" id="PF01266">
    <property type="entry name" value="DAO"/>
    <property type="match status" value="1"/>
</dbReference>
<dbReference type="InterPro" id="IPR036188">
    <property type="entry name" value="FAD/NAD-bd_sf"/>
</dbReference>
<dbReference type="PANTHER" id="PTHR13847:SF283">
    <property type="entry name" value="TRNA 5-METHYLAMINOMETHYL-2-THIOURIDINE BIOSYNTHESIS BIFUNCTIONAL PROTEIN MNMC"/>
    <property type="match status" value="1"/>
</dbReference>
<sequence>MLTWKNNLTPVSERFDDIYFSPENGLEETKHVFIEGNDLYNRWKNLNIQNSFCILELGFGTGLNFLTAWKEYLEYKDRFRLHFISIEKFPLNREEISKALSTFSELAEIKKEFLSSYQDLIPGMNYFQFLGGRIHLSLFLDDVSNALCEISGKVDAIFLDGFAPSKNPEMWDKSVLENLKYVSKKGTTLSTFTVARTVRDSLSSAGFKLEKRSGFGRKREMLIGSYSDSFLESNLKEKPWCKRVYPELQIKTAAIVGAGIAGSTLAYSLSKRGIQVLLIDPLGIAKETSGIPMAISHPHLTKIPGPISLFTLRAFRYALSFLSLFVDQNFFGKTGLFQGVTQEIGSERLQKSIENHKLSEEVVFWKPIVSEFQNENLLENKPGVFFRNGFWTRPGSIAKKCAEQPGIEFIKGTADHIEQKGTFWKIVIQESGQEVVADSIIFCNSHSIGTLVASLFEGEEPFPIRKVRGQLISLKETEKSSRISNILCAEHYLTPSVLGEHILGSTFDEFDLNPLPRKKDTDQLLEFVQNKYPSLNFDSSCVLAEKVGLRAQTPDRLPILGPIFDPREFRKIYKEIDLPKNRNKIFPNLKTIRGLYVFGGLGSRGIVSSFLGAEILTSLILGEPIPIESSILEYLHPARFLYRKIRK</sequence>
<comment type="caution">
    <text evidence="13">The sequence shown here is derived from an EMBL/GenBank/DDBJ whole genome shotgun (WGS) entry which is preliminary data.</text>
</comment>
<dbReference type="NCBIfam" id="NF033855">
    <property type="entry name" value="tRNA_MNMC2"/>
    <property type="match status" value="1"/>
</dbReference>
<dbReference type="GO" id="GO:0050660">
    <property type="term" value="F:flavin adenine dinucleotide binding"/>
    <property type="evidence" value="ECO:0007669"/>
    <property type="project" value="UniProtKB-UniRule"/>
</dbReference>
<comment type="function">
    <text evidence="10">Catalyzes the last two steps in the biosynthesis of 5-methylaminomethyl-2-thiouridine (mnm(5)s(2)U) at the wobble position (U34) in tRNA. Catalyzes the FAD-dependent demodification of cmnm(5)s(2)U34 to nm(5)s(2)U34, followed by the transfer of a methyl group from S-adenosyl-L-methionine to nm(5)s(2)U34, to form mnm(5)s(2)U34.</text>
</comment>
<feature type="region of interest" description="FAD-dependent cmnm(5)s(2)U34 oxidoreductase" evidence="10">
    <location>
        <begin position="256"/>
        <end position="647"/>
    </location>
</feature>
<dbReference type="Gene3D" id="3.30.9.10">
    <property type="entry name" value="D-Amino Acid Oxidase, subunit A, domain 2"/>
    <property type="match status" value="1"/>
</dbReference>
<keyword evidence="4 10" id="KW-0808">Transferase</keyword>
<dbReference type="Gene3D" id="3.50.50.60">
    <property type="entry name" value="FAD/NAD(P)-binding domain"/>
    <property type="match status" value="1"/>
</dbReference>
<keyword evidence="7 10" id="KW-0274">FAD</keyword>
<dbReference type="GO" id="GO:0005737">
    <property type="term" value="C:cytoplasm"/>
    <property type="evidence" value="ECO:0007669"/>
    <property type="project" value="UniProtKB-SubCell"/>
</dbReference>